<dbReference type="InterPro" id="IPR003786">
    <property type="entry name" value="FdhD"/>
</dbReference>
<keyword evidence="4" id="KW-0614">Plasmid</keyword>
<dbReference type="InterPro" id="IPR016193">
    <property type="entry name" value="Cytidine_deaminase-like"/>
</dbReference>
<dbReference type="PANTHER" id="PTHR30592:SF1">
    <property type="entry name" value="SULFUR CARRIER PROTEIN FDHD"/>
    <property type="match status" value="1"/>
</dbReference>
<sequence length="279" mass="31216">MTTKALADVAKIHINHINHSNQSIDQVIVEEPLQISLQWQEGDKEIIKPWLVTMRTPGMDTYLIRGLLINQGVIDSLCSVQVIQDYDDHTTWSANHQLVIFTPDTVPKLAQSSRHQVSHSSCGICGINTLKGLQLTLSPCLDTASHWLKPERVKRLVNELKEQQVLFAATGAVHGIGYWSQGDWQCVMEDVGRHNALDKVTGYLLTHERWHPQGVLVLSGRVSFELMQKALVTGVCVIIAVGAPSSLAIQVAQRFDLTLIGFTRSETFNVYHAPWRLKQ</sequence>
<comment type="caution">
    <text evidence="3">Lacks conserved residue(s) required for the propagation of feature annotation.</text>
</comment>
<dbReference type="HAMAP" id="MF_00187">
    <property type="entry name" value="FdhD"/>
    <property type="match status" value="1"/>
</dbReference>
<dbReference type="GO" id="GO:0005737">
    <property type="term" value="C:cytoplasm"/>
    <property type="evidence" value="ECO:0007669"/>
    <property type="project" value="UniProtKB-SubCell"/>
</dbReference>
<dbReference type="RefSeq" id="WP_306099670.1">
    <property type="nucleotide sequence ID" value="NZ_CP162602.1"/>
</dbReference>
<dbReference type="PIRSF" id="PIRSF015626">
    <property type="entry name" value="FdhD"/>
    <property type="match status" value="1"/>
</dbReference>
<comment type="similarity">
    <text evidence="3">Belongs to the FdhD family.</text>
</comment>
<dbReference type="PANTHER" id="PTHR30592">
    <property type="entry name" value="FORMATE DEHYDROGENASE"/>
    <property type="match status" value="1"/>
</dbReference>
<dbReference type="SUPFAM" id="SSF53927">
    <property type="entry name" value="Cytidine deaminase-like"/>
    <property type="match status" value="1"/>
</dbReference>
<dbReference type="Gene3D" id="3.10.20.10">
    <property type="match status" value="1"/>
</dbReference>
<dbReference type="EMBL" id="CP162602">
    <property type="protein sequence ID" value="XDK26755.1"/>
    <property type="molecule type" value="Genomic_DNA"/>
</dbReference>
<comment type="function">
    <text evidence="3">Required for formate dehydrogenase (FDH) activity. Acts as a sulfur carrier protein that transfers sulfur from IscS to the molybdenum cofactor prior to its insertion into FDH.</text>
</comment>
<keyword evidence="1 3" id="KW-0963">Cytoplasm</keyword>
<dbReference type="GO" id="GO:0006777">
    <property type="term" value="P:Mo-molybdopterin cofactor biosynthetic process"/>
    <property type="evidence" value="ECO:0007669"/>
    <property type="project" value="UniProtKB-UniRule"/>
</dbReference>
<dbReference type="AlphaFoldDB" id="A0AB39HJI3"/>
<evidence type="ECO:0000313" key="4">
    <source>
        <dbReference type="EMBL" id="XDK26755.1"/>
    </source>
</evidence>
<dbReference type="GO" id="GO:0097163">
    <property type="term" value="F:sulfur carrier activity"/>
    <property type="evidence" value="ECO:0007669"/>
    <property type="project" value="UniProtKB-UniRule"/>
</dbReference>
<reference evidence="4" key="1">
    <citation type="submission" date="2024-07" db="EMBL/GenBank/DDBJ databases">
        <title>Genome Analysis of a Potential Novel Vibrio Species Secreting pH- and Thermo-stable Alginate Lyase and its Application in Producing Alginate Oligosaccharides.</title>
        <authorList>
            <person name="Huang H."/>
            <person name="Bao K."/>
        </authorList>
    </citation>
    <scope>NUCLEOTIDE SEQUENCE</scope>
    <source>
        <strain evidence="4">HB236076</strain>
        <plasmid evidence="4">p-HB236076</plasmid>
    </source>
</reference>
<feature type="active site" description="Cysteine persulfide intermediate" evidence="3">
    <location>
        <position position="122"/>
    </location>
</feature>
<proteinExistence type="inferred from homology"/>
<protein>
    <recommendedName>
        <fullName evidence="3">Sulfur carrier protein FdhD</fullName>
    </recommendedName>
</protein>
<geneLocation type="plasmid" evidence="4">
    <name>p-HB236076</name>
</geneLocation>
<dbReference type="Pfam" id="PF02634">
    <property type="entry name" value="FdhD-NarQ"/>
    <property type="match status" value="1"/>
</dbReference>
<name>A0AB39HJI3_9VIBR</name>
<accession>A0AB39HJI3</accession>
<dbReference type="Gene3D" id="3.40.140.10">
    <property type="entry name" value="Cytidine Deaminase, domain 2"/>
    <property type="match status" value="1"/>
</dbReference>
<dbReference type="GO" id="GO:0016783">
    <property type="term" value="F:sulfurtransferase activity"/>
    <property type="evidence" value="ECO:0007669"/>
    <property type="project" value="InterPro"/>
</dbReference>
<evidence type="ECO:0000256" key="2">
    <source>
        <dbReference type="ARBA" id="ARBA00023150"/>
    </source>
</evidence>
<dbReference type="KEGG" id="vih:AB0763_17185"/>
<keyword evidence="2 3" id="KW-0501">Molybdenum cofactor biosynthesis</keyword>
<evidence type="ECO:0000256" key="1">
    <source>
        <dbReference type="ARBA" id="ARBA00022490"/>
    </source>
</evidence>
<gene>
    <name evidence="3" type="primary">fdhD</name>
    <name evidence="4" type="ORF">AB0763_17185</name>
</gene>
<comment type="subcellular location">
    <subcellularLocation>
        <location evidence="3">Cytoplasm</location>
    </subcellularLocation>
</comment>
<organism evidence="4">
    <name type="scientific">Vibrio sp. HB236076</name>
    <dbReference type="NCBI Taxonomy" id="3232307"/>
    <lineage>
        <taxon>Bacteria</taxon>
        <taxon>Pseudomonadati</taxon>
        <taxon>Pseudomonadota</taxon>
        <taxon>Gammaproteobacteria</taxon>
        <taxon>Vibrionales</taxon>
        <taxon>Vibrionaceae</taxon>
        <taxon>Vibrio</taxon>
    </lineage>
</organism>
<evidence type="ECO:0000256" key="3">
    <source>
        <dbReference type="HAMAP-Rule" id="MF_00187"/>
    </source>
</evidence>